<dbReference type="EMBL" id="GBXM01027760">
    <property type="protein sequence ID" value="JAH80817.1"/>
    <property type="molecule type" value="Transcribed_RNA"/>
</dbReference>
<reference evidence="1" key="1">
    <citation type="submission" date="2014-11" db="EMBL/GenBank/DDBJ databases">
        <authorList>
            <person name="Amaro Gonzalez C."/>
        </authorList>
    </citation>
    <scope>NUCLEOTIDE SEQUENCE</scope>
</reference>
<protein>
    <submittedName>
        <fullName evidence="1">Uncharacterized protein</fullName>
    </submittedName>
</protein>
<name>A0A0E9VS42_ANGAN</name>
<dbReference type="AlphaFoldDB" id="A0A0E9VS42"/>
<proteinExistence type="predicted"/>
<evidence type="ECO:0000313" key="1">
    <source>
        <dbReference type="EMBL" id="JAH80817.1"/>
    </source>
</evidence>
<accession>A0A0E9VS42</accession>
<reference evidence="1" key="2">
    <citation type="journal article" date="2015" name="Fish Shellfish Immunol.">
        <title>Early steps in the European eel (Anguilla anguilla)-Vibrio vulnificus interaction in the gills: Role of the RtxA13 toxin.</title>
        <authorList>
            <person name="Callol A."/>
            <person name="Pajuelo D."/>
            <person name="Ebbesson L."/>
            <person name="Teles M."/>
            <person name="MacKenzie S."/>
            <person name="Amaro C."/>
        </authorList>
    </citation>
    <scope>NUCLEOTIDE SEQUENCE</scope>
</reference>
<organism evidence="1">
    <name type="scientific">Anguilla anguilla</name>
    <name type="common">European freshwater eel</name>
    <name type="synonym">Muraena anguilla</name>
    <dbReference type="NCBI Taxonomy" id="7936"/>
    <lineage>
        <taxon>Eukaryota</taxon>
        <taxon>Metazoa</taxon>
        <taxon>Chordata</taxon>
        <taxon>Craniata</taxon>
        <taxon>Vertebrata</taxon>
        <taxon>Euteleostomi</taxon>
        <taxon>Actinopterygii</taxon>
        <taxon>Neopterygii</taxon>
        <taxon>Teleostei</taxon>
        <taxon>Anguilliformes</taxon>
        <taxon>Anguillidae</taxon>
        <taxon>Anguilla</taxon>
    </lineage>
</organism>
<sequence length="34" mass="3825">MQKQQPVGSYRHTLIKPGRPISSEKGRCGCRLLV</sequence>